<feature type="compositionally biased region" description="Pro residues" evidence="1">
    <location>
        <begin position="29"/>
        <end position="41"/>
    </location>
</feature>
<dbReference type="RefSeq" id="WP_163795443.1">
    <property type="nucleotide sequence ID" value="NZ_AP022588.1"/>
</dbReference>
<feature type="transmembrane region" description="Helical" evidence="2">
    <location>
        <begin position="57"/>
        <end position="83"/>
    </location>
</feature>
<keyword evidence="4" id="KW-1185">Reference proteome</keyword>
<dbReference type="Proteomes" id="UP000467193">
    <property type="component" value="Chromosome"/>
</dbReference>
<evidence type="ECO:0000256" key="1">
    <source>
        <dbReference type="SAM" id="MobiDB-lite"/>
    </source>
</evidence>
<keyword evidence="2" id="KW-0812">Transmembrane</keyword>
<dbReference type="KEGG" id="msei:MSEDJ_04830"/>
<dbReference type="AlphaFoldDB" id="A0A7I7QK30"/>
<protein>
    <submittedName>
        <fullName evidence="3">Uncharacterized protein</fullName>
    </submittedName>
</protein>
<organism evidence="3 4">
    <name type="scientific">Mycolicibacterium sediminis</name>
    <dbReference type="NCBI Taxonomy" id="1286180"/>
    <lineage>
        <taxon>Bacteria</taxon>
        <taxon>Bacillati</taxon>
        <taxon>Actinomycetota</taxon>
        <taxon>Actinomycetes</taxon>
        <taxon>Mycobacteriales</taxon>
        <taxon>Mycobacteriaceae</taxon>
        <taxon>Mycolicibacterium</taxon>
    </lineage>
</organism>
<feature type="region of interest" description="Disordered" evidence="1">
    <location>
        <begin position="1"/>
        <end position="46"/>
    </location>
</feature>
<name>A0A7I7QK30_9MYCO</name>
<feature type="region of interest" description="Disordered" evidence="1">
    <location>
        <begin position="124"/>
        <end position="168"/>
    </location>
</feature>
<reference evidence="3 4" key="1">
    <citation type="journal article" date="2019" name="Emerg. Microbes Infect.">
        <title>Comprehensive subspecies identification of 175 nontuberculous mycobacteria species based on 7547 genomic profiles.</title>
        <authorList>
            <person name="Matsumoto Y."/>
            <person name="Kinjo T."/>
            <person name="Motooka D."/>
            <person name="Nabeya D."/>
            <person name="Jung N."/>
            <person name="Uechi K."/>
            <person name="Horii T."/>
            <person name="Iida T."/>
            <person name="Fujita J."/>
            <person name="Nakamura S."/>
        </authorList>
    </citation>
    <scope>NUCLEOTIDE SEQUENCE [LARGE SCALE GENOMIC DNA]</scope>
    <source>
        <strain evidence="3 4">JCM 17899</strain>
    </source>
</reference>
<evidence type="ECO:0000313" key="3">
    <source>
        <dbReference type="EMBL" id="BBY26387.1"/>
    </source>
</evidence>
<keyword evidence="2" id="KW-0472">Membrane</keyword>
<accession>A0A7I7QK30</accession>
<sequence length="168" mass="16594">MSEPTPSSTPPERPAGETPSEPVTGPIQPVAPPQYGPPPGYVVPAAPQQRPSRVPLVAAWVGIAAGAVFIVAIIFGTGFMLGAHSGQHGGADRGDAMARRDGPPPQVFPMGPMLRPGPGFVFPGGPGGEFAPGGPGGVFAPGGPGGSFGPDGPRGSGQSPSTLPTPPR</sequence>
<evidence type="ECO:0000313" key="4">
    <source>
        <dbReference type="Proteomes" id="UP000467193"/>
    </source>
</evidence>
<evidence type="ECO:0000256" key="2">
    <source>
        <dbReference type="SAM" id="Phobius"/>
    </source>
</evidence>
<proteinExistence type="predicted"/>
<feature type="compositionally biased region" description="Gly residues" evidence="1">
    <location>
        <begin position="124"/>
        <end position="155"/>
    </location>
</feature>
<gene>
    <name evidence="3" type="ORF">MSEDJ_04830</name>
</gene>
<dbReference type="EMBL" id="AP022588">
    <property type="protein sequence ID" value="BBY26387.1"/>
    <property type="molecule type" value="Genomic_DNA"/>
</dbReference>
<keyword evidence="2" id="KW-1133">Transmembrane helix</keyword>